<evidence type="ECO:0000313" key="1">
    <source>
        <dbReference type="EMBL" id="SVD32299.1"/>
    </source>
</evidence>
<evidence type="ECO:0008006" key="2">
    <source>
        <dbReference type="Google" id="ProtNLM"/>
    </source>
</evidence>
<dbReference type="AlphaFoldDB" id="A0A382UDF2"/>
<proteinExistence type="predicted"/>
<dbReference type="EMBL" id="UINC01143398">
    <property type="protein sequence ID" value="SVD32299.1"/>
    <property type="molecule type" value="Genomic_DNA"/>
</dbReference>
<organism evidence="1">
    <name type="scientific">marine metagenome</name>
    <dbReference type="NCBI Taxonomy" id="408172"/>
    <lineage>
        <taxon>unclassified sequences</taxon>
        <taxon>metagenomes</taxon>
        <taxon>ecological metagenomes</taxon>
    </lineage>
</organism>
<reference evidence="1" key="1">
    <citation type="submission" date="2018-05" db="EMBL/GenBank/DDBJ databases">
        <authorList>
            <person name="Lanie J.A."/>
            <person name="Ng W.-L."/>
            <person name="Kazmierczak K.M."/>
            <person name="Andrzejewski T.M."/>
            <person name="Davidsen T.M."/>
            <person name="Wayne K.J."/>
            <person name="Tettelin H."/>
            <person name="Glass J.I."/>
            <person name="Rusch D."/>
            <person name="Podicherti R."/>
            <person name="Tsui H.-C.T."/>
            <person name="Winkler M.E."/>
        </authorList>
    </citation>
    <scope>NUCLEOTIDE SEQUENCE</scope>
</reference>
<sequence length="66" mass="7268">MVDLRALFVETADIPWVVGLSGGKDSTAVTMHMLETLESLPPPVRRRKKCYVTCVNTLVEAPPVID</sequence>
<dbReference type="SUPFAM" id="SSF52402">
    <property type="entry name" value="Adenine nucleotide alpha hydrolases-like"/>
    <property type="match status" value="1"/>
</dbReference>
<protein>
    <recommendedName>
        <fullName evidence="2">Phosphoadenosine phosphosulphate reductase domain-containing protein</fullName>
    </recommendedName>
</protein>
<dbReference type="Gene3D" id="3.40.50.620">
    <property type="entry name" value="HUPs"/>
    <property type="match status" value="1"/>
</dbReference>
<feature type="non-terminal residue" evidence="1">
    <location>
        <position position="66"/>
    </location>
</feature>
<name>A0A382UDF2_9ZZZZ</name>
<gene>
    <name evidence="1" type="ORF">METZ01_LOCUS385153</name>
</gene>
<accession>A0A382UDF2</accession>
<dbReference type="InterPro" id="IPR014729">
    <property type="entry name" value="Rossmann-like_a/b/a_fold"/>
</dbReference>